<evidence type="ECO:0000313" key="3">
    <source>
        <dbReference type="Proteomes" id="UP001589789"/>
    </source>
</evidence>
<protein>
    <submittedName>
        <fullName evidence="2">Cupin domain-containing protein</fullName>
    </submittedName>
</protein>
<evidence type="ECO:0000313" key="2">
    <source>
        <dbReference type="EMBL" id="MFC0386945.1"/>
    </source>
</evidence>
<dbReference type="CDD" id="cd20299">
    <property type="entry name" value="cupin_YP766765-like"/>
    <property type="match status" value="1"/>
</dbReference>
<dbReference type="RefSeq" id="WP_377051909.1">
    <property type="nucleotide sequence ID" value="NZ_JBHLVZ010000043.1"/>
</dbReference>
<dbReference type="Pfam" id="PF07883">
    <property type="entry name" value="Cupin_2"/>
    <property type="match status" value="1"/>
</dbReference>
<reference evidence="2 3" key="1">
    <citation type="submission" date="2024-09" db="EMBL/GenBank/DDBJ databases">
        <authorList>
            <person name="Sun Q."/>
            <person name="Mori K."/>
        </authorList>
    </citation>
    <scope>NUCLEOTIDE SEQUENCE [LARGE SCALE GENOMIC DNA]</scope>
    <source>
        <strain evidence="2 3">CCM 7468</strain>
    </source>
</reference>
<proteinExistence type="predicted"/>
<name>A0ABV6ITM0_9PROT</name>
<sequence>MRAGLMKVRRFQDAKPYEAPNHFDMKGLRLQGFEEGGPETFWTGLSHFLPGGGAGPDSSPLEKVYVVVAGEVTVRAQGEEVVLGPLDSVCIGGNVVREVVNASNTVASMIVIMPYPEKPA</sequence>
<evidence type="ECO:0000259" key="1">
    <source>
        <dbReference type="Pfam" id="PF07883"/>
    </source>
</evidence>
<comment type="caution">
    <text evidence="2">The sequence shown here is derived from an EMBL/GenBank/DDBJ whole genome shotgun (WGS) entry which is preliminary data.</text>
</comment>
<keyword evidence="3" id="KW-1185">Reference proteome</keyword>
<dbReference type="InterPro" id="IPR011051">
    <property type="entry name" value="RmlC_Cupin_sf"/>
</dbReference>
<dbReference type="SUPFAM" id="SSF51182">
    <property type="entry name" value="RmlC-like cupins"/>
    <property type="match status" value="1"/>
</dbReference>
<dbReference type="Proteomes" id="UP001589789">
    <property type="component" value="Unassembled WGS sequence"/>
</dbReference>
<dbReference type="InterPro" id="IPR013096">
    <property type="entry name" value="Cupin_2"/>
</dbReference>
<organism evidence="2 3">
    <name type="scientific">Muricoccus vinaceus</name>
    <dbReference type="NCBI Taxonomy" id="424704"/>
    <lineage>
        <taxon>Bacteria</taxon>
        <taxon>Pseudomonadati</taxon>
        <taxon>Pseudomonadota</taxon>
        <taxon>Alphaproteobacteria</taxon>
        <taxon>Acetobacterales</taxon>
        <taxon>Roseomonadaceae</taxon>
        <taxon>Muricoccus</taxon>
    </lineage>
</organism>
<gene>
    <name evidence="2" type="ORF">ACFFIC_15510</name>
</gene>
<dbReference type="InterPro" id="IPR014710">
    <property type="entry name" value="RmlC-like_jellyroll"/>
</dbReference>
<dbReference type="Gene3D" id="2.60.120.10">
    <property type="entry name" value="Jelly Rolls"/>
    <property type="match status" value="1"/>
</dbReference>
<accession>A0ABV6ITM0</accession>
<dbReference type="EMBL" id="JBHLVZ010000043">
    <property type="protein sequence ID" value="MFC0386945.1"/>
    <property type="molecule type" value="Genomic_DNA"/>
</dbReference>
<feature type="domain" description="Cupin type-2" evidence="1">
    <location>
        <begin position="45"/>
        <end position="112"/>
    </location>
</feature>